<evidence type="ECO:0000256" key="2">
    <source>
        <dbReference type="ARBA" id="ARBA00005982"/>
    </source>
</evidence>
<dbReference type="Gramene" id="EFJ20880">
    <property type="protein sequence ID" value="EFJ20880"/>
    <property type="gene ID" value="SELMODRAFT_417946"/>
</dbReference>
<evidence type="ECO:0000256" key="5">
    <source>
        <dbReference type="ARBA" id="ARBA00023136"/>
    </source>
</evidence>
<feature type="transmembrane region" description="Helical" evidence="8">
    <location>
        <begin position="166"/>
        <end position="186"/>
    </location>
</feature>
<comment type="subcellular location">
    <subcellularLocation>
        <location evidence="1 6">Membrane</location>
        <topology evidence="1 6">Multi-pass membrane protein</topology>
    </subcellularLocation>
</comment>
<keyword evidence="10" id="KW-1185">Reference proteome</keyword>
<evidence type="ECO:0000256" key="4">
    <source>
        <dbReference type="ARBA" id="ARBA00022989"/>
    </source>
</evidence>
<dbReference type="PANTHER" id="PTHR11654">
    <property type="entry name" value="OLIGOPEPTIDE TRANSPORTER-RELATED"/>
    <property type="match status" value="1"/>
</dbReference>
<dbReference type="HOGENOM" id="CLU_009313_4_1_1"/>
<keyword evidence="5 8" id="KW-0472">Membrane</keyword>
<feature type="transmembrane region" description="Helical" evidence="8">
    <location>
        <begin position="525"/>
        <end position="549"/>
    </location>
</feature>
<keyword evidence="6" id="KW-0813">Transport</keyword>
<dbReference type="InParanoid" id="D8S463"/>
<sequence length="605" mass="66890">MASHSSSDLGARLLGEEESRPGSSSSSISDALDYTQDGSIDLFGQPALRSKTGGWRTSAFILGTECCERLAFYGINANLVMYLTKELHQGNATAAKNVAVWAGTGYLTPLIGAFIADSFLGRFKTIAAFSTLYVVGLVLLTLSSSLPSLTPPDCPPDVHKCPKASLGQLSVFYTALYLVALGMGGIKPCVSAFGADQFDDEHKSEKKKKSHFFNWFYLSINLGALIASTVLVYVQDNISWSLGYAIPALAMVLAISCYLAGGRYYRHKRPAGSALTRVAQVLVAACRKWMVEVPSDETFLYGFHDKNSAIEGSRKIEHTEEFKFLDKAATVTTRDRMLEQPPSPWNLCTVSEVEDVKQVVSIMPIWASNIFFSTVFAQMYSLFVEQGTRMERRLARDFYVPPACMSLFEVGTVLLMVPLYDRVIVKLVRRYSGRHHGFTLLQRMGIGLFLSIFPMVSACLVERKRLEMAATLGMVDDAVNPVPMTIFWQVPQYSLIGMAETFTFVGQLEFFYEQAPDSMRSLGTALALTTYGLGYYTNSLMISVVTKITRSGSSPGWISNNLNRGHLDYYFATMAGIAAVNVLWYVRCARGYKYKETSVIDPPVV</sequence>
<dbReference type="Pfam" id="PF00854">
    <property type="entry name" value="PTR2"/>
    <property type="match status" value="1"/>
</dbReference>
<proteinExistence type="inferred from homology"/>
<dbReference type="PROSITE" id="PS01023">
    <property type="entry name" value="PTR2_2"/>
    <property type="match status" value="1"/>
</dbReference>
<dbReference type="EMBL" id="GL377601">
    <property type="protein sequence ID" value="EFJ20880.1"/>
    <property type="molecule type" value="Genomic_DNA"/>
</dbReference>
<comment type="similarity">
    <text evidence="2 6">Belongs to the major facilitator superfamily. Proton-dependent oligopeptide transporter (POT/PTR) (TC 2.A.17) family.</text>
</comment>
<dbReference type="eggNOG" id="KOG1237">
    <property type="taxonomic scope" value="Eukaryota"/>
</dbReference>
<dbReference type="GO" id="GO:0022857">
    <property type="term" value="F:transmembrane transporter activity"/>
    <property type="evidence" value="ECO:0000318"/>
    <property type="project" value="GO_Central"/>
</dbReference>
<dbReference type="Proteomes" id="UP000001514">
    <property type="component" value="Unassembled WGS sequence"/>
</dbReference>
<feature type="transmembrane region" description="Helical" evidence="8">
    <location>
        <begin position="240"/>
        <end position="260"/>
    </location>
</feature>
<dbReference type="GO" id="GO:0055085">
    <property type="term" value="P:transmembrane transport"/>
    <property type="evidence" value="ECO:0000318"/>
    <property type="project" value="GO_Central"/>
</dbReference>
<feature type="transmembrane region" description="Helical" evidence="8">
    <location>
        <begin position="126"/>
        <end position="146"/>
    </location>
</feature>
<feature type="transmembrane region" description="Helical" evidence="8">
    <location>
        <begin position="440"/>
        <end position="461"/>
    </location>
</feature>
<evidence type="ECO:0000256" key="3">
    <source>
        <dbReference type="ARBA" id="ARBA00022692"/>
    </source>
</evidence>
<dbReference type="Gene3D" id="1.20.1250.20">
    <property type="entry name" value="MFS general substrate transporter like domains"/>
    <property type="match status" value="1"/>
</dbReference>
<dbReference type="CDD" id="cd17351">
    <property type="entry name" value="MFS_NPF"/>
    <property type="match status" value="1"/>
</dbReference>
<evidence type="ECO:0000256" key="7">
    <source>
        <dbReference type="SAM" id="MobiDB-lite"/>
    </source>
</evidence>
<dbReference type="SUPFAM" id="SSF103473">
    <property type="entry name" value="MFS general substrate transporter"/>
    <property type="match status" value="1"/>
</dbReference>
<evidence type="ECO:0000256" key="8">
    <source>
        <dbReference type="SAM" id="Phobius"/>
    </source>
</evidence>
<organism evidence="10">
    <name type="scientific">Selaginella moellendorffii</name>
    <name type="common">Spikemoss</name>
    <dbReference type="NCBI Taxonomy" id="88036"/>
    <lineage>
        <taxon>Eukaryota</taxon>
        <taxon>Viridiplantae</taxon>
        <taxon>Streptophyta</taxon>
        <taxon>Embryophyta</taxon>
        <taxon>Tracheophyta</taxon>
        <taxon>Lycopodiopsida</taxon>
        <taxon>Selaginellales</taxon>
        <taxon>Selaginellaceae</taxon>
        <taxon>Selaginella</taxon>
    </lineage>
</organism>
<keyword evidence="4 8" id="KW-1133">Transmembrane helix</keyword>
<dbReference type="KEGG" id="smo:SELMODRAFT_417946"/>
<evidence type="ECO:0000256" key="6">
    <source>
        <dbReference type="RuleBase" id="RU003755"/>
    </source>
</evidence>
<dbReference type="InterPro" id="IPR036259">
    <property type="entry name" value="MFS_trans_sf"/>
</dbReference>
<name>D8S463_SELML</name>
<dbReference type="AlphaFoldDB" id="D8S463"/>
<evidence type="ECO:0000256" key="1">
    <source>
        <dbReference type="ARBA" id="ARBA00004141"/>
    </source>
</evidence>
<dbReference type="OrthoDB" id="8904098at2759"/>
<feature type="transmembrane region" description="Helical" evidence="8">
    <location>
        <begin position="212"/>
        <end position="234"/>
    </location>
</feature>
<dbReference type="GO" id="GO:0006857">
    <property type="term" value="P:oligopeptide transport"/>
    <property type="evidence" value="ECO:0007669"/>
    <property type="project" value="InterPro"/>
</dbReference>
<evidence type="ECO:0000313" key="9">
    <source>
        <dbReference type="EMBL" id="EFJ20880.1"/>
    </source>
</evidence>
<accession>D8S463</accession>
<feature type="transmembrane region" description="Helical" evidence="8">
    <location>
        <begin position="398"/>
        <end position="420"/>
    </location>
</feature>
<dbReference type="PROSITE" id="PS01022">
    <property type="entry name" value="PTR2_1"/>
    <property type="match status" value="1"/>
</dbReference>
<keyword evidence="3 6" id="KW-0812">Transmembrane</keyword>
<dbReference type="InterPro" id="IPR000109">
    <property type="entry name" value="POT_fam"/>
</dbReference>
<feature type="region of interest" description="Disordered" evidence="7">
    <location>
        <begin position="1"/>
        <end position="28"/>
    </location>
</feature>
<dbReference type="OMA" id="INLICYL"/>
<reference evidence="9 10" key="1">
    <citation type="journal article" date="2011" name="Science">
        <title>The Selaginella genome identifies genetic changes associated with the evolution of vascular plants.</title>
        <authorList>
            <person name="Banks J.A."/>
            <person name="Nishiyama T."/>
            <person name="Hasebe M."/>
            <person name="Bowman J.L."/>
            <person name="Gribskov M."/>
            <person name="dePamphilis C."/>
            <person name="Albert V.A."/>
            <person name="Aono N."/>
            <person name="Aoyama T."/>
            <person name="Ambrose B.A."/>
            <person name="Ashton N.W."/>
            <person name="Axtell M.J."/>
            <person name="Barker E."/>
            <person name="Barker M.S."/>
            <person name="Bennetzen J.L."/>
            <person name="Bonawitz N.D."/>
            <person name="Chapple C."/>
            <person name="Cheng C."/>
            <person name="Correa L.G."/>
            <person name="Dacre M."/>
            <person name="DeBarry J."/>
            <person name="Dreyer I."/>
            <person name="Elias M."/>
            <person name="Engstrom E.M."/>
            <person name="Estelle M."/>
            <person name="Feng L."/>
            <person name="Finet C."/>
            <person name="Floyd S.K."/>
            <person name="Frommer W.B."/>
            <person name="Fujita T."/>
            <person name="Gramzow L."/>
            <person name="Gutensohn M."/>
            <person name="Harholt J."/>
            <person name="Hattori M."/>
            <person name="Heyl A."/>
            <person name="Hirai T."/>
            <person name="Hiwatashi Y."/>
            <person name="Ishikawa M."/>
            <person name="Iwata M."/>
            <person name="Karol K.G."/>
            <person name="Koehler B."/>
            <person name="Kolukisaoglu U."/>
            <person name="Kubo M."/>
            <person name="Kurata T."/>
            <person name="Lalonde S."/>
            <person name="Li K."/>
            <person name="Li Y."/>
            <person name="Litt A."/>
            <person name="Lyons E."/>
            <person name="Manning G."/>
            <person name="Maruyama T."/>
            <person name="Michael T.P."/>
            <person name="Mikami K."/>
            <person name="Miyazaki S."/>
            <person name="Morinaga S."/>
            <person name="Murata T."/>
            <person name="Mueller-Roeber B."/>
            <person name="Nelson D.R."/>
            <person name="Obara M."/>
            <person name="Oguri Y."/>
            <person name="Olmstead R.G."/>
            <person name="Onodera N."/>
            <person name="Petersen B.L."/>
            <person name="Pils B."/>
            <person name="Prigge M."/>
            <person name="Rensing S.A."/>
            <person name="Riano-Pachon D.M."/>
            <person name="Roberts A.W."/>
            <person name="Sato Y."/>
            <person name="Scheller H.V."/>
            <person name="Schulz B."/>
            <person name="Schulz C."/>
            <person name="Shakirov E.V."/>
            <person name="Shibagaki N."/>
            <person name="Shinohara N."/>
            <person name="Shippen D.E."/>
            <person name="Soerensen I."/>
            <person name="Sotooka R."/>
            <person name="Sugimoto N."/>
            <person name="Sugita M."/>
            <person name="Sumikawa N."/>
            <person name="Tanurdzic M."/>
            <person name="Theissen G."/>
            <person name="Ulvskov P."/>
            <person name="Wakazuki S."/>
            <person name="Weng J.K."/>
            <person name="Willats W.W."/>
            <person name="Wipf D."/>
            <person name="Wolf P.G."/>
            <person name="Yang L."/>
            <person name="Zimmer A.D."/>
            <person name="Zhu Q."/>
            <person name="Mitros T."/>
            <person name="Hellsten U."/>
            <person name="Loque D."/>
            <person name="Otillar R."/>
            <person name="Salamov A."/>
            <person name="Schmutz J."/>
            <person name="Shapiro H."/>
            <person name="Lindquist E."/>
            <person name="Lucas S."/>
            <person name="Rokhsar D."/>
            <person name="Grigoriev I.V."/>
        </authorList>
    </citation>
    <scope>NUCLEOTIDE SEQUENCE [LARGE SCALE GENOMIC DNA]</scope>
</reference>
<evidence type="ECO:0000313" key="10">
    <source>
        <dbReference type="Proteomes" id="UP000001514"/>
    </source>
</evidence>
<protein>
    <submittedName>
        <fullName evidence="9">Uncharacterized protein</fullName>
    </submittedName>
</protein>
<dbReference type="GO" id="GO:0016020">
    <property type="term" value="C:membrane"/>
    <property type="evidence" value="ECO:0000318"/>
    <property type="project" value="GO_Central"/>
</dbReference>
<feature type="transmembrane region" description="Helical" evidence="8">
    <location>
        <begin position="569"/>
        <end position="586"/>
    </location>
</feature>
<dbReference type="InterPro" id="IPR018456">
    <property type="entry name" value="PTR2_symporter_CS"/>
</dbReference>
<gene>
    <name evidence="9" type="ORF">SELMODRAFT_417946</name>
</gene>